<proteinExistence type="predicted"/>
<feature type="transmembrane region" description="Helical" evidence="1">
    <location>
        <begin position="45"/>
        <end position="69"/>
    </location>
</feature>
<accession>A0ABP9QGN5</accession>
<dbReference type="RefSeq" id="WP_185060114.1">
    <property type="nucleotide sequence ID" value="NZ_BAABJP010000024.1"/>
</dbReference>
<keyword evidence="1" id="KW-0472">Membrane</keyword>
<name>A0ABP9QGN5_9PSEU</name>
<keyword evidence="1" id="KW-0812">Transmembrane</keyword>
<dbReference type="EMBL" id="BAABJP010000024">
    <property type="protein sequence ID" value="GAA5161639.1"/>
    <property type="molecule type" value="Genomic_DNA"/>
</dbReference>
<gene>
    <name evidence="2" type="ORF">GCM10023321_46200</name>
</gene>
<keyword evidence="3" id="KW-1185">Reference proteome</keyword>
<reference evidence="3" key="1">
    <citation type="journal article" date="2019" name="Int. J. Syst. Evol. Microbiol.">
        <title>The Global Catalogue of Microorganisms (GCM) 10K type strain sequencing project: providing services to taxonomists for standard genome sequencing and annotation.</title>
        <authorList>
            <consortium name="The Broad Institute Genomics Platform"/>
            <consortium name="The Broad Institute Genome Sequencing Center for Infectious Disease"/>
            <person name="Wu L."/>
            <person name="Ma J."/>
        </authorList>
    </citation>
    <scope>NUCLEOTIDE SEQUENCE [LARGE SCALE GENOMIC DNA]</scope>
    <source>
        <strain evidence="3">JCM 18303</strain>
    </source>
</reference>
<protein>
    <submittedName>
        <fullName evidence="2">Uncharacterized protein</fullName>
    </submittedName>
</protein>
<evidence type="ECO:0000256" key="1">
    <source>
        <dbReference type="SAM" id="Phobius"/>
    </source>
</evidence>
<comment type="caution">
    <text evidence="2">The sequence shown here is derived from an EMBL/GenBank/DDBJ whole genome shotgun (WGS) entry which is preliminary data.</text>
</comment>
<evidence type="ECO:0000313" key="2">
    <source>
        <dbReference type="EMBL" id="GAA5161639.1"/>
    </source>
</evidence>
<sequence>MTDVLFTLLFATILFLIGIWGRRNLNGLVPSTLSAEGRAKRARELRLGTSVLIAFAVLIALATLARIVVSLVS</sequence>
<organism evidence="2 3">
    <name type="scientific">Pseudonocardia eucalypti</name>
    <dbReference type="NCBI Taxonomy" id="648755"/>
    <lineage>
        <taxon>Bacteria</taxon>
        <taxon>Bacillati</taxon>
        <taxon>Actinomycetota</taxon>
        <taxon>Actinomycetes</taxon>
        <taxon>Pseudonocardiales</taxon>
        <taxon>Pseudonocardiaceae</taxon>
        <taxon>Pseudonocardia</taxon>
    </lineage>
</organism>
<dbReference type="Proteomes" id="UP001428817">
    <property type="component" value="Unassembled WGS sequence"/>
</dbReference>
<keyword evidence="1" id="KW-1133">Transmembrane helix</keyword>
<evidence type="ECO:0000313" key="3">
    <source>
        <dbReference type="Proteomes" id="UP001428817"/>
    </source>
</evidence>